<organism evidence="7 8">
    <name type="scientific">Alternaria atra</name>
    <dbReference type="NCBI Taxonomy" id="119953"/>
    <lineage>
        <taxon>Eukaryota</taxon>
        <taxon>Fungi</taxon>
        <taxon>Dikarya</taxon>
        <taxon>Ascomycota</taxon>
        <taxon>Pezizomycotina</taxon>
        <taxon>Dothideomycetes</taxon>
        <taxon>Pleosporomycetidae</taxon>
        <taxon>Pleosporales</taxon>
        <taxon>Pleosporineae</taxon>
        <taxon>Pleosporaceae</taxon>
        <taxon>Alternaria</taxon>
        <taxon>Alternaria sect. Ulocladioides</taxon>
    </lineage>
</organism>
<evidence type="ECO:0000256" key="3">
    <source>
        <dbReference type="ARBA" id="ARBA00022723"/>
    </source>
</evidence>
<evidence type="ECO:0000313" key="7">
    <source>
        <dbReference type="EMBL" id="CAG5156167.1"/>
    </source>
</evidence>
<dbReference type="CDD" id="cd07730">
    <property type="entry name" value="metallo-hydrolase-like_MBL-fold"/>
    <property type="match status" value="1"/>
</dbReference>
<dbReference type="InterPro" id="IPR036866">
    <property type="entry name" value="RibonucZ/Hydroxyglut_hydro"/>
</dbReference>
<comment type="cofactor">
    <cofactor evidence="1">
        <name>Zn(2+)</name>
        <dbReference type="ChEBI" id="CHEBI:29105"/>
    </cofactor>
</comment>
<dbReference type="GO" id="GO:0046872">
    <property type="term" value="F:metal ion binding"/>
    <property type="evidence" value="ECO:0007669"/>
    <property type="project" value="UniProtKB-KW"/>
</dbReference>
<evidence type="ECO:0000256" key="1">
    <source>
        <dbReference type="ARBA" id="ARBA00001947"/>
    </source>
</evidence>
<evidence type="ECO:0000313" key="8">
    <source>
        <dbReference type="Proteomes" id="UP000676310"/>
    </source>
</evidence>
<dbReference type="SMART" id="SM00849">
    <property type="entry name" value="Lactamase_B"/>
    <property type="match status" value="1"/>
</dbReference>
<dbReference type="InterPro" id="IPR001279">
    <property type="entry name" value="Metallo-B-lactamas"/>
</dbReference>
<dbReference type="PANTHER" id="PTHR42978">
    <property type="entry name" value="QUORUM-QUENCHING LACTONASE YTNP-RELATED-RELATED"/>
    <property type="match status" value="1"/>
</dbReference>
<dbReference type="GeneID" id="67015642"/>
<accession>A0A8J2I0Z8</accession>
<name>A0A8J2I0Z8_9PLEO</name>
<dbReference type="RefSeq" id="XP_043167565.1">
    <property type="nucleotide sequence ID" value="XM_043311630.1"/>
</dbReference>
<dbReference type="InterPro" id="IPR051013">
    <property type="entry name" value="MBL_superfamily_lactonases"/>
</dbReference>
<protein>
    <recommendedName>
        <fullName evidence="6">Metallo-beta-lactamase domain-containing protein</fullName>
    </recommendedName>
</protein>
<sequence>MSTSSSHQDSNHQTTAFVTVHALSCGHFSLPEYQFVHPVSRDARRTVPSLGFLIQHYDRSTKKRTRIVFDLGLRRDVKRYAPPIQKHIETRQPMSTDPDVTKSLARGGLAPEDIDYVIYSHVHWDHIGEPRDFPSSTFVVGHGSLALLNGTSPSLRGGHSFFEHDLLPEGRTVELSEPSVGTLKQHDSRMTTGDVNFGGSWQPYGKLPQVLDIFRDGSLLIVNAPGHLPGHINLLARTSCDHQIYIGGDACHDRRLLTGEKTIGEWNDTHGHVCCIHADRRQAEMTIERIRILEKEGVEIIFAHDVEWESDPKNKTRFFGVQQGMDG</sequence>
<evidence type="ECO:0000256" key="5">
    <source>
        <dbReference type="ARBA" id="ARBA00022833"/>
    </source>
</evidence>
<dbReference type="GO" id="GO:0016787">
    <property type="term" value="F:hydrolase activity"/>
    <property type="evidence" value="ECO:0007669"/>
    <property type="project" value="UniProtKB-KW"/>
</dbReference>
<feature type="domain" description="Metallo-beta-lactamase" evidence="6">
    <location>
        <begin position="48"/>
        <end position="304"/>
    </location>
</feature>
<dbReference type="Gene3D" id="3.60.15.10">
    <property type="entry name" value="Ribonuclease Z/Hydroxyacylglutathione hydrolase-like"/>
    <property type="match status" value="1"/>
</dbReference>
<comment type="similarity">
    <text evidence="2">Belongs to the metallo-beta-lactamase superfamily.</text>
</comment>
<evidence type="ECO:0000259" key="6">
    <source>
        <dbReference type="SMART" id="SM00849"/>
    </source>
</evidence>
<keyword evidence="5" id="KW-0862">Zinc</keyword>
<dbReference type="SUPFAM" id="SSF56281">
    <property type="entry name" value="Metallo-hydrolase/oxidoreductase"/>
    <property type="match status" value="1"/>
</dbReference>
<gene>
    <name evidence="7" type="ORF">ALTATR162_LOCUS4020</name>
</gene>
<dbReference type="Proteomes" id="UP000676310">
    <property type="component" value="Unassembled WGS sequence"/>
</dbReference>
<keyword evidence="4" id="KW-0378">Hydrolase</keyword>
<proteinExistence type="inferred from homology"/>
<dbReference type="EMBL" id="CAJRGZ010000017">
    <property type="protein sequence ID" value="CAG5156167.1"/>
    <property type="molecule type" value="Genomic_DNA"/>
</dbReference>
<evidence type="ECO:0000256" key="2">
    <source>
        <dbReference type="ARBA" id="ARBA00007749"/>
    </source>
</evidence>
<keyword evidence="8" id="KW-1185">Reference proteome</keyword>
<reference evidence="7" key="1">
    <citation type="submission" date="2021-05" db="EMBL/GenBank/DDBJ databases">
        <authorList>
            <person name="Stam R."/>
        </authorList>
    </citation>
    <scope>NUCLEOTIDE SEQUENCE</scope>
    <source>
        <strain evidence="7">CS162</strain>
    </source>
</reference>
<dbReference type="AlphaFoldDB" id="A0A8J2I0Z8"/>
<dbReference type="PANTHER" id="PTHR42978:SF2">
    <property type="entry name" value="102 KBASES UNSTABLE REGION: FROM 1 TO 119443"/>
    <property type="match status" value="1"/>
</dbReference>
<evidence type="ECO:0000256" key="4">
    <source>
        <dbReference type="ARBA" id="ARBA00022801"/>
    </source>
</evidence>
<dbReference type="Pfam" id="PF00753">
    <property type="entry name" value="Lactamase_B"/>
    <property type="match status" value="1"/>
</dbReference>
<comment type="caution">
    <text evidence="7">The sequence shown here is derived from an EMBL/GenBank/DDBJ whole genome shotgun (WGS) entry which is preliminary data.</text>
</comment>
<dbReference type="OrthoDB" id="10250730at2759"/>
<keyword evidence="3" id="KW-0479">Metal-binding</keyword>